<accession>A0A257LWK0</accession>
<dbReference type="EMBL" id="NMUJ01000019">
    <property type="protein sequence ID" value="OYV03141.1"/>
    <property type="molecule type" value="Genomic_DNA"/>
</dbReference>
<dbReference type="AlphaFoldDB" id="A0A257LWK0"/>
<dbReference type="InterPro" id="IPR037587">
    <property type="entry name" value="LAMTOR2-like"/>
</dbReference>
<sequence>MAKTMGEKLDNLLVELRQSIDGIEGAAIVSTDGLLIAADLSPDMNEDNVTAMTAVMLGLCERASKELDRGEFRQLLARTSSGYVAFSYIGKDAVLTLITDQSVKLGLLLIKLRQYSKQLEELLVGGT</sequence>
<dbReference type="PANTHER" id="PTHR13323">
    <property type="entry name" value="LATE ENDOSOMAL/LYSOSOMAL MP1 INTERACTING PROTEIN"/>
    <property type="match status" value="1"/>
</dbReference>
<dbReference type="Pfam" id="PF03259">
    <property type="entry name" value="Robl_LC7"/>
    <property type="match status" value="1"/>
</dbReference>
<protein>
    <recommendedName>
        <fullName evidence="1">Roadblock/LAMTOR2 domain-containing protein</fullName>
    </recommendedName>
</protein>
<reference evidence="3" key="1">
    <citation type="submission" date="2017-07" db="EMBL/GenBank/DDBJ databases">
        <title>Novel pathways for hydrocarbon cycling and metabolic interdependencies in hydrothermal sediment communities.</title>
        <authorList>
            <person name="Dombrowski N."/>
            <person name="Seitz K."/>
            <person name="Teske A."/>
            <person name="Baker B."/>
        </authorList>
    </citation>
    <scope>NUCLEOTIDE SEQUENCE [LARGE SCALE GENOMIC DNA]</scope>
</reference>
<dbReference type="Proteomes" id="UP000216312">
    <property type="component" value="Unassembled WGS sequence"/>
</dbReference>
<dbReference type="GO" id="GO:0060090">
    <property type="term" value="F:molecular adaptor activity"/>
    <property type="evidence" value="ECO:0007669"/>
    <property type="project" value="InterPro"/>
</dbReference>
<dbReference type="InterPro" id="IPR004942">
    <property type="entry name" value="Roadblock/LAMTOR2_dom"/>
</dbReference>
<evidence type="ECO:0000313" key="3">
    <source>
        <dbReference type="Proteomes" id="UP000216312"/>
    </source>
</evidence>
<gene>
    <name evidence="2" type="ORF">CGW93_02230</name>
</gene>
<dbReference type="GO" id="GO:0032008">
    <property type="term" value="P:positive regulation of TOR signaling"/>
    <property type="evidence" value="ECO:0007669"/>
    <property type="project" value="InterPro"/>
</dbReference>
<name>A0A257LWK0_UNCW3</name>
<evidence type="ECO:0000259" key="1">
    <source>
        <dbReference type="SMART" id="SM00960"/>
    </source>
</evidence>
<proteinExistence type="predicted"/>
<comment type="caution">
    <text evidence="2">The sequence shown here is derived from an EMBL/GenBank/DDBJ whole genome shotgun (WGS) entry which is preliminary data.</text>
</comment>
<dbReference type="Gene3D" id="3.30.450.30">
    <property type="entry name" value="Dynein light chain 2a, cytoplasmic"/>
    <property type="match status" value="1"/>
</dbReference>
<dbReference type="SMART" id="SM00960">
    <property type="entry name" value="Robl_LC7"/>
    <property type="match status" value="1"/>
</dbReference>
<organism evidence="2 3">
    <name type="scientific">candidate division WOR-3 bacterium 4484_18</name>
    <dbReference type="NCBI Taxonomy" id="2020626"/>
    <lineage>
        <taxon>Bacteria</taxon>
        <taxon>Bacteria division WOR-3</taxon>
    </lineage>
</organism>
<evidence type="ECO:0000313" key="2">
    <source>
        <dbReference type="EMBL" id="OYV03141.1"/>
    </source>
</evidence>
<feature type="domain" description="Roadblock/LAMTOR2" evidence="1">
    <location>
        <begin position="10"/>
        <end position="99"/>
    </location>
</feature>
<dbReference type="GO" id="GO:0005085">
    <property type="term" value="F:guanyl-nucleotide exchange factor activity"/>
    <property type="evidence" value="ECO:0007669"/>
    <property type="project" value="InterPro"/>
</dbReference>
<dbReference type="SUPFAM" id="SSF103196">
    <property type="entry name" value="Roadblock/LC7 domain"/>
    <property type="match status" value="1"/>
</dbReference>